<feature type="domain" description="Excalibur calcium-binding" evidence="3">
    <location>
        <begin position="84"/>
        <end position="120"/>
    </location>
</feature>
<evidence type="ECO:0000256" key="1">
    <source>
        <dbReference type="SAM" id="MobiDB-lite"/>
    </source>
</evidence>
<evidence type="ECO:0000256" key="2">
    <source>
        <dbReference type="SAM" id="SignalP"/>
    </source>
</evidence>
<evidence type="ECO:0000313" key="5">
    <source>
        <dbReference type="Proteomes" id="UP001163336"/>
    </source>
</evidence>
<evidence type="ECO:0000259" key="3">
    <source>
        <dbReference type="SMART" id="SM00894"/>
    </source>
</evidence>
<dbReference type="Pfam" id="PF05901">
    <property type="entry name" value="Excalibur"/>
    <property type="match status" value="1"/>
</dbReference>
<organism evidence="4 5">
    <name type="scientific">Massilia varians</name>
    <dbReference type="NCBI Taxonomy" id="457921"/>
    <lineage>
        <taxon>Bacteria</taxon>
        <taxon>Pseudomonadati</taxon>
        <taxon>Pseudomonadota</taxon>
        <taxon>Betaproteobacteria</taxon>
        <taxon>Burkholderiales</taxon>
        <taxon>Oxalobacteraceae</taxon>
        <taxon>Telluria group</taxon>
        <taxon>Massilia</taxon>
    </lineage>
</organism>
<feature type="region of interest" description="Disordered" evidence="1">
    <location>
        <begin position="47"/>
        <end position="84"/>
    </location>
</feature>
<gene>
    <name evidence="4" type="ORF">MasN3_37840</name>
</gene>
<dbReference type="Proteomes" id="UP001163336">
    <property type="component" value="Chromosome"/>
</dbReference>
<dbReference type="SMART" id="SM00894">
    <property type="entry name" value="Excalibur"/>
    <property type="match status" value="1"/>
</dbReference>
<accession>A0ABM8CAH4</accession>
<feature type="signal peptide" evidence="2">
    <location>
        <begin position="1"/>
        <end position="28"/>
    </location>
</feature>
<feature type="region of interest" description="Disordered" evidence="1">
    <location>
        <begin position="97"/>
        <end position="126"/>
    </location>
</feature>
<dbReference type="NCBIfam" id="NF033223">
    <property type="entry name" value="YHYH_alt"/>
    <property type="match status" value="1"/>
</dbReference>
<reference evidence="4" key="1">
    <citation type="submission" date="2022-11" db="EMBL/GenBank/DDBJ databases">
        <title>Isolation and characterization of PLA-degrading bacterium Massilia sp. from Antarctic soil.</title>
        <authorList>
            <person name="Sato K."/>
            <person name="Gomez-Fuentes C."/>
            <person name="Ahmad S.A."/>
            <person name="Zulkharnain A."/>
        </authorList>
    </citation>
    <scope>NUCLEOTIDE SEQUENCE</scope>
    <source>
        <strain evidence="4">N-3</strain>
    </source>
</reference>
<evidence type="ECO:0000313" key="4">
    <source>
        <dbReference type="EMBL" id="BDT60290.1"/>
    </source>
</evidence>
<sequence length="126" mass="12937">MGMDVQMKATLRLLAALGASFVSSSASAHGGGLNADGCHVNRKTGDYHCHRSPARQPVSPSYASAEGLAPLRTGAQGSMRGGGAFKNCTEARAAGAAPVRIGEPGYGPHLDRDGDGIGCEPYRGRR</sequence>
<name>A0ABM8CAH4_9BURK</name>
<dbReference type="EMBL" id="AP026966">
    <property type="protein sequence ID" value="BDT60290.1"/>
    <property type="molecule type" value="Genomic_DNA"/>
</dbReference>
<dbReference type="InterPro" id="IPR008613">
    <property type="entry name" value="Excalibur_Ca-bd_domain"/>
</dbReference>
<keyword evidence="5" id="KW-1185">Reference proteome</keyword>
<proteinExistence type="predicted"/>
<protein>
    <recommendedName>
        <fullName evidence="3">Excalibur calcium-binding domain-containing protein</fullName>
    </recommendedName>
</protein>
<keyword evidence="2" id="KW-0732">Signal</keyword>
<feature type="chain" id="PRO_5047316202" description="Excalibur calcium-binding domain-containing protein" evidence="2">
    <location>
        <begin position="29"/>
        <end position="126"/>
    </location>
</feature>
<dbReference type="InterPro" id="IPR047773">
    <property type="entry name" value="YHYH_dom_bact"/>
</dbReference>